<comment type="caution">
    <text evidence="1">The sequence shown here is derived from an EMBL/GenBank/DDBJ whole genome shotgun (WGS) entry which is preliminary data.</text>
</comment>
<dbReference type="SUPFAM" id="SSF51905">
    <property type="entry name" value="FAD/NAD(P)-binding domain"/>
    <property type="match status" value="1"/>
</dbReference>
<accession>A0A645JBE2</accession>
<dbReference type="AlphaFoldDB" id="A0A645JBE2"/>
<protein>
    <recommendedName>
        <fullName evidence="2">FAD/NAD(P)-binding domain-containing protein</fullName>
    </recommendedName>
</protein>
<dbReference type="Gene3D" id="3.50.50.60">
    <property type="entry name" value="FAD/NAD(P)-binding domain"/>
    <property type="match status" value="1"/>
</dbReference>
<proteinExistence type="predicted"/>
<reference evidence="1" key="1">
    <citation type="submission" date="2019-08" db="EMBL/GenBank/DDBJ databases">
        <authorList>
            <person name="Kucharzyk K."/>
            <person name="Murdoch R.W."/>
            <person name="Higgins S."/>
            <person name="Loffler F."/>
        </authorList>
    </citation>
    <scope>NUCLEOTIDE SEQUENCE</scope>
</reference>
<gene>
    <name evidence="1" type="ORF">SDC9_208704</name>
</gene>
<evidence type="ECO:0008006" key="2">
    <source>
        <dbReference type="Google" id="ProtNLM"/>
    </source>
</evidence>
<evidence type="ECO:0000313" key="1">
    <source>
        <dbReference type="EMBL" id="MPN60971.1"/>
    </source>
</evidence>
<dbReference type="InterPro" id="IPR036188">
    <property type="entry name" value="FAD/NAD-bd_sf"/>
</dbReference>
<dbReference type="EMBL" id="VSSQ01136941">
    <property type="protein sequence ID" value="MPN60971.1"/>
    <property type="molecule type" value="Genomic_DNA"/>
</dbReference>
<name>A0A645JBE2_9ZZZZ</name>
<organism evidence="1">
    <name type="scientific">bioreactor metagenome</name>
    <dbReference type="NCBI Taxonomy" id="1076179"/>
    <lineage>
        <taxon>unclassified sequences</taxon>
        <taxon>metagenomes</taxon>
        <taxon>ecological metagenomes</taxon>
    </lineage>
</organism>
<sequence>MKFIPELGGHVPARGQDMQTSVEGIYVAGDVGGIEEASSAMVEGYLAGLNAASALGYGGETVQTQRTELETQLNDLRSGPVGEKIRAGLAKLYAE</sequence>